<dbReference type="Gene3D" id="3.40.50.2300">
    <property type="match status" value="1"/>
</dbReference>
<dbReference type="eggNOG" id="COG5001">
    <property type="taxonomic scope" value="Bacteria"/>
</dbReference>
<dbReference type="Gene3D" id="3.30.450.20">
    <property type="entry name" value="PAS domain"/>
    <property type="match status" value="1"/>
</dbReference>
<dbReference type="eggNOG" id="COG3706">
    <property type="taxonomic scope" value="Bacteria"/>
</dbReference>
<dbReference type="NCBIfam" id="TIGR00254">
    <property type="entry name" value="GGDEF"/>
    <property type="match status" value="1"/>
</dbReference>
<evidence type="ECO:0000256" key="1">
    <source>
        <dbReference type="PROSITE-ProRule" id="PRU00169"/>
    </source>
</evidence>
<evidence type="ECO:0000313" key="6">
    <source>
        <dbReference type="EMBL" id="ABK98531.1"/>
    </source>
</evidence>
<evidence type="ECO:0000259" key="3">
    <source>
        <dbReference type="PROSITE" id="PS50113"/>
    </source>
</evidence>
<dbReference type="InterPro" id="IPR035965">
    <property type="entry name" value="PAS-like_dom_sf"/>
</dbReference>
<dbReference type="FunFam" id="3.20.20.450:FF:000001">
    <property type="entry name" value="Cyclic di-GMP phosphodiesterase yahA"/>
    <property type="match status" value="1"/>
</dbReference>
<dbReference type="PROSITE" id="PS50110">
    <property type="entry name" value="RESPONSE_REGULATORY"/>
    <property type="match status" value="1"/>
</dbReference>
<dbReference type="InterPro" id="IPR035919">
    <property type="entry name" value="EAL_sf"/>
</dbReference>
<evidence type="ECO:0000259" key="2">
    <source>
        <dbReference type="PROSITE" id="PS50110"/>
    </source>
</evidence>
<dbReference type="SMART" id="SM00267">
    <property type="entry name" value="GGDEF"/>
    <property type="match status" value="1"/>
</dbReference>
<feature type="modified residue" description="4-aspartylphosphate" evidence="1">
    <location>
        <position position="58"/>
    </location>
</feature>
<organism evidence="6 7">
    <name type="scientific">Pelobacter propionicus (strain DSM 2379 / NBRC 103807 / OttBd1)</name>
    <dbReference type="NCBI Taxonomy" id="338966"/>
    <lineage>
        <taxon>Bacteria</taxon>
        <taxon>Pseudomonadati</taxon>
        <taxon>Thermodesulfobacteriota</taxon>
        <taxon>Desulfuromonadia</taxon>
        <taxon>Desulfuromonadales</taxon>
        <taxon>Desulfuromonadaceae</taxon>
        <taxon>Pelobacter</taxon>
    </lineage>
</organism>
<dbReference type="SUPFAM" id="SSF55073">
    <property type="entry name" value="Nucleotide cyclase"/>
    <property type="match status" value="1"/>
</dbReference>
<dbReference type="EMBL" id="CP000482">
    <property type="protein sequence ID" value="ABK98531.1"/>
    <property type="molecule type" value="Genomic_DNA"/>
</dbReference>
<dbReference type="InterPro" id="IPR001789">
    <property type="entry name" value="Sig_transdc_resp-reg_receiver"/>
</dbReference>
<dbReference type="PROSITE" id="PS50883">
    <property type="entry name" value="EAL"/>
    <property type="match status" value="1"/>
</dbReference>
<dbReference type="Gene3D" id="3.30.70.270">
    <property type="match status" value="1"/>
</dbReference>
<keyword evidence="7" id="KW-1185">Reference proteome</keyword>
<evidence type="ECO:0000259" key="5">
    <source>
        <dbReference type="PROSITE" id="PS50887"/>
    </source>
</evidence>
<evidence type="ECO:0000313" key="7">
    <source>
        <dbReference type="Proteomes" id="UP000006732"/>
    </source>
</evidence>
<dbReference type="InterPro" id="IPR001633">
    <property type="entry name" value="EAL_dom"/>
</dbReference>
<dbReference type="PROSITE" id="PS50887">
    <property type="entry name" value="GGDEF"/>
    <property type="match status" value="1"/>
</dbReference>
<dbReference type="RefSeq" id="WP_011734840.1">
    <property type="nucleotide sequence ID" value="NC_008609.1"/>
</dbReference>
<dbReference type="Pfam" id="PF00072">
    <property type="entry name" value="Response_reg"/>
    <property type="match status" value="1"/>
</dbReference>
<dbReference type="InterPro" id="IPR011006">
    <property type="entry name" value="CheY-like_superfamily"/>
</dbReference>
<dbReference type="SUPFAM" id="SSF141868">
    <property type="entry name" value="EAL domain-like"/>
    <property type="match status" value="1"/>
</dbReference>
<evidence type="ECO:0000259" key="4">
    <source>
        <dbReference type="PROSITE" id="PS50883"/>
    </source>
</evidence>
<dbReference type="STRING" id="338966.Ppro_0902"/>
<dbReference type="InterPro" id="IPR052155">
    <property type="entry name" value="Biofilm_reg_signaling"/>
</dbReference>
<dbReference type="Gene3D" id="3.20.20.450">
    <property type="entry name" value="EAL domain"/>
    <property type="match status" value="1"/>
</dbReference>
<dbReference type="PANTHER" id="PTHR44757">
    <property type="entry name" value="DIGUANYLATE CYCLASE DGCP"/>
    <property type="match status" value="1"/>
</dbReference>
<dbReference type="InterPro" id="IPR000700">
    <property type="entry name" value="PAS-assoc_C"/>
</dbReference>
<dbReference type="AlphaFoldDB" id="A1AMG1"/>
<feature type="domain" description="Response regulatory" evidence="2">
    <location>
        <begin position="9"/>
        <end position="125"/>
    </location>
</feature>
<proteinExistence type="predicted"/>
<protein>
    <submittedName>
        <fullName evidence="6">Response regulator receiver modulated diguanylate cyclase/phosphodiesterase with PAS/PAC sensor(S)</fullName>
    </submittedName>
</protein>
<keyword evidence="1" id="KW-0597">Phosphoprotein</keyword>
<dbReference type="HOGENOM" id="CLU_000445_70_50_7"/>
<sequence length="718" mass="80039">MIEQTNYCSVLVIDDDPIIRHLTRITLETAGHSVNDCPDGTTALETFLATGPDVILLDVMLPGKDGFSVCAEIRALPEGQTIPIVMMTGLDDIESIHKAYGAGATDFITKPLNWQILAYRVNYIFRSSRAFRDLRTSEARLSKAQQLARMGSWEWNPLLDVVQLSEPCRQIMGIDSATQVRDIASLIALAHPLGRPYLRKGLDALMERGRPLSLDCQTATADEEDKRFIHLEAEEHRDASGRITLVSGTIQDITSRKLAEEKIRYLAYYDSLTGLPNRVLFKEHLRRALATSEQHKRQLAIMLLDLDRFKGINDSLGHDAGDLLLQQVADRLRLRVRPYDTVSRDSEEQRDSLIARLGGDEFTILLEGITTPEAAARVARRVIEALEAPFALNGNEVFISCSIGISIYPHDGTDLEILVKNADVAMYCAKDLGCSTFQFYTQEMNSVSLQRLILETHLRKAFEKEEFFLHYQPQIDCVTNRIIGLEALARWNNPELGLVSPGSFIPLAEETGLIIALDRWVLATVCKQLEAWQAAGIPLVRVAVNLSARHFLKANLNKTIQQIRSRGAAARDHLDLEITEGMLMENAEEVVSVLGMLQETGVNISIDDFGTGYSSLSYLTRLPFHTLKIDRSFISQSGDNVESASVVTAIIALAHSLGKEVVAEGVETSTQLQFLKENGCRVIQGYLFSRPLPEDKIRELLREGRIPGAVEPVREHGR</sequence>
<dbReference type="Pfam" id="PF00990">
    <property type="entry name" value="GGDEF"/>
    <property type="match status" value="1"/>
</dbReference>
<accession>A1AMG1</accession>
<dbReference type="SMART" id="SM00052">
    <property type="entry name" value="EAL"/>
    <property type="match status" value="1"/>
</dbReference>
<dbReference type="PANTHER" id="PTHR44757:SF2">
    <property type="entry name" value="BIOFILM ARCHITECTURE MAINTENANCE PROTEIN MBAA"/>
    <property type="match status" value="1"/>
</dbReference>
<dbReference type="OrthoDB" id="9777298at2"/>
<dbReference type="InterPro" id="IPR043128">
    <property type="entry name" value="Rev_trsase/Diguanyl_cyclase"/>
</dbReference>
<dbReference type="SUPFAM" id="SSF55785">
    <property type="entry name" value="PYP-like sensor domain (PAS domain)"/>
    <property type="match status" value="1"/>
</dbReference>
<dbReference type="Proteomes" id="UP000006732">
    <property type="component" value="Chromosome"/>
</dbReference>
<dbReference type="Pfam" id="PF00563">
    <property type="entry name" value="EAL"/>
    <property type="match status" value="1"/>
</dbReference>
<feature type="domain" description="PAC" evidence="3">
    <location>
        <begin position="212"/>
        <end position="265"/>
    </location>
</feature>
<dbReference type="SUPFAM" id="SSF52172">
    <property type="entry name" value="CheY-like"/>
    <property type="match status" value="1"/>
</dbReference>
<dbReference type="SMART" id="SM00448">
    <property type="entry name" value="REC"/>
    <property type="match status" value="1"/>
</dbReference>
<gene>
    <name evidence="6" type="ordered locus">Ppro_0902</name>
</gene>
<dbReference type="InterPro" id="IPR029787">
    <property type="entry name" value="Nucleotide_cyclase"/>
</dbReference>
<feature type="domain" description="EAL" evidence="4">
    <location>
        <begin position="451"/>
        <end position="705"/>
    </location>
</feature>
<reference evidence="6 7" key="1">
    <citation type="submission" date="2006-10" db="EMBL/GenBank/DDBJ databases">
        <title>Complete sequence of chromosome of Pelobacter propionicus DSM 2379.</title>
        <authorList>
            <consortium name="US DOE Joint Genome Institute"/>
            <person name="Copeland A."/>
            <person name="Lucas S."/>
            <person name="Lapidus A."/>
            <person name="Barry K."/>
            <person name="Detter J.C."/>
            <person name="Glavina del Rio T."/>
            <person name="Hammon N."/>
            <person name="Israni S."/>
            <person name="Dalin E."/>
            <person name="Tice H."/>
            <person name="Pitluck S."/>
            <person name="Saunders E."/>
            <person name="Brettin T."/>
            <person name="Bruce D."/>
            <person name="Han C."/>
            <person name="Tapia R."/>
            <person name="Schmutz J."/>
            <person name="Larimer F."/>
            <person name="Land M."/>
            <person name="Hauser L."/>
            <person name="Kyrpides N."/>
            <person name="Kim E."/>
            <person name="Lovley D."/>
            <person name="Richardson P."/>
        </authorList>
    </citation>
    <scope>NUCLEOTIDE SEQUENCE [LARGE SCALE GENOMIC DNA]</scope>
    <source>
        <strain evidence="7">DSM 2379 / NBRC 103807 / OttBd1</strain>
    </source>
</reference>
<dbReference type="CDD" id="cd01948">
    <property type="entry name" value="EAL"/>
    <property type="match status" value="1"/>
</dbReference>
<name>A1AMG1_PELPD</name>
<dbReference type="PROSITE" id="PS50113">
    <property type="entry name" value="PAC"/>
    <property type="match status" value="1"/>
</dbReference>
<dbReference type="InterPro" id="IPR000160">
    <property type="entry name" value="GGDEF_dom"/>
</dbReference>
<feature type="domain" description="GGDEF" evidence="5">
    <location>
        <begin position="297"/>
        <end position="442"/>
    </location>
</feature>
<dbReference type="KEGG" id="ppd:Ppro_0902"/>
<dbReference type="GO" id="GO:0000160">
    <property type="term" value="P:phosphorelay signal transduction system"/>
    <property type="evidence" value="ECO:0007669"/>
    <property type="project" value="InterPro"/>
</dbReference>
<dbReference type="CDD" id="cd01949">
    <property type="entry name" value="GGDEF"/>
    <property type="match status" value="1"/>
</dbReference>
<dbReference type="CDD" id="cd17574">
    <property type="entry name" value="REC_OmpR"/>
    <property type="match status" value="1"/>
</dbReference>